<dbReference type="PANTHER" id="PTHR46791:SF5">
    <property type="entry name" value="CLR5 DOMAIN-CONTAINING PROTEIN-RELATED"/>
    <property type="match status" value="1"/>
</dbReference>
<accession>A0A8H6VSK5</accession>
<evidence type="ECO:0000313" key="4">
    <source>
        <dbReference type="Proteomes" id="UP000613580"/>
    </source>
</evidence>
<sequence length="474" mass="54183">MPDPIANLWIAYQTLKHNVHQTLLTQQGAEQQLAPQTTEVLQYFPAAELHRDGFPMDEWTTLEQSINTMVDALNNARYCSSNPPESMHISLTTRISTRGQPRIDIQREVLAESLELRTLTGLRPVFNVSERTIRRRALEYGLRQPGSAPTFIKTSHPDGSVRRARARASTSAQPTAPLTLTDEELSAILETFPNFRRRMLLSHLRAASHHVSRERLAALYLRVHGTPGAFGTRMIHHTLYHNLLWHHDGQHGLIRYKIVIHCFIDGKSRFVTGHGLPRRVRGDHGTENVLVALAMDLLRGLGHYIFGWSVNNTHIERLWYDIMHGFGHKWKLFFVDLELNHGLVPTVTVHIWLIYYLFLGSINADAWNSHLLGRRGDHAQLPRNMIFFSLLQDSLWEIESADEPVEPDIGDPALYGIDWDVVEDACLMEHLRLENPQDWDDRNPFAAGTPENLSHVPCDAPPRTIFSRPDRTSR</sequence>
<evidence type="ECO:0000313" key="3">
    <source>
        <dbReference type="EMBL" id="KAF7292319.1"/>
    </source>
</evidence>
<feature type="domain" description="Integrase core" evidence="2">
    <location>
        <begin position="272"/>
        <end position="392"/>
    </location>
</feature>
<comment type="caution">
    <text evidence="3">The sequence shown here is derived from an EMBL/GenBank/DDBJ whole genome shotgun (WGS) entry which is preliminary data.</text>
</comment>
<dbReference type="InterPro" id="IPR058913">
    <property type="entry name" value="Integrase_dom_put"/>
</dbReference>
<proteinExistence type="predicted"/>
<reference evidence="3" key="1">
    <citation type="submission" date="2020-05" db="EMBL/GenBank/DDBJ databases">
        <title>Mycena genomes resolve the evolution of fungal bioluminescence.</title>
        <authorList>
            <person name="Tsai I.J."/>
        </authorList>
    </citation>
    <scope>NUCLEOTIDE SEQUENCE</scope>
    <source>
        <strain evidence="3">110903Hualien_Pintung</strain>
    </source>
</reference>
<dbReference type="AlphaFoldDB" id="A0A8H6VSK5"/>
<evidence type="ECO:0000256" key="1">
    <source>
        <dbReference type="SAM" id="MobiDB-lite"/>
    </source>
</evidence>
<feature type="region of interest" description="Disordered" evidence="1">
    <location>
        <begin position="439"/>
        <end position="474"/>
    </location>
</feature>
<dbReference type="EMBL" id="JACAZE010000022">
    <property type="protein sequence ID" value="KAF7292319.1"/>
    <property type="molecule type" value="Genomic_DNA"/>
</dbReference>
<gene>
    <name evidence="3" type="ORF">HMN09_01215600</name>
</gene>
<dbReference type="Pfam" id="PF24764">
    <property type="entry name" value="rva_4"/>
    <property type="match status" value="1"/>
</dbReference>
<name>A0A8H6VSK5_MYCCL</name>
<dbReference type="OrthoDB" id="3353107at2759"/>
<dbReference type="PANTHER" id="PTHR46791">
    <property type="entry name" value="EXPRESSED PROTEIN"/>
    <property type="match status" value="1"/>
</dbReference>
<organism evidence="3 4">
    <name type="scientific">Mycena chlorophos</name>
    <name type="common">Agaric fungus</name>
    <name type="synonym">Agaricus chlorophos</name>
    <dbReference type="NCBI Taxonomy" id="658473"/>
    <lineage>
        <taxon>Eukaryota</taxon>
        <taxon>Fungi</taxon>
        <taxon>Dikarya</taxon>
        <taxon>Basidiomycota</taxon>
        <taxon>Agaricomycotina</taxon>
        <taxon>Agaricomycetes</taxon>
        <taxon>Agaricomycetidae</taxon>
        <taxon>Agaricales</taxon>
        <taxon>Marasmiineae</taxon>
        <taxon>Mycenaceae</taxon>
        <taxon>Mycena</taxon>
    </lineage>
</organism>
<protein>
    <recommendedName>
        <fullName evidence="2">Integrase core domain-containing protein</fullName>
    </recommendedName>
</protein>
<keyword evidence="4" id="KW-1185">Reference proteome</keyword>
<evidence type="ECO:0000259" key="2">
    <source>
        <dbReference type="Pfam" id="PF24764"/>
    </source>
</evidence>
<dbReference type="Proteomes" id="UP000613580">
    <property type="component" value="Unassembled WGS sequence"/>
</dbReference>